<proteinExistence type="inferred from homology"/>
<dbReference type="PANTHER" id="PTHR43690:SF17">
    <property type="entry name" value="PROTEIN YHJJ"/>
    <property type="match status" value="1"/>
</dbReference>
<keyword evidence="6" id="KW-0732">Signal</keyword>
<evidence type="ECO:0000256" key="1">
    <source>
        <dbReference type="ARBA" id="ARBA00007261"/>
    </source>
</evidence>
<keyword evidence="3" id="KW-0378">Hydrolase</keyword>
<dbReference type="InterPro" id="IPR050626">
    <property type="entry name" value="Peptidase_M16"/>
</dbReference>
<evidence type="ECO:0000256" key="5">
    <source>
        <dbReference type="ARBA" id="ARBA00023049"/>
    </source>
</evidence>
<protein>
    <submittedName>
        <fullName evidence="9">Insulinase family protein</fullName>
    </submittedName>
</protein>
<feature type="signal peptide" evidence="6">
    <location>
        <begin position="1"/>
        <end position="21"/>
    </location>
</feature>
<feature type="domain" description="Peptidase M16 N-terminal" evidence="7">
    <location>
        <begin position="39"/>
        <end position="174"/>
    </location>
</feature>
<name>A0A7Y8CCR2_9PSED</name>
<dbReference type="InterPro" id="IPR011765">
    <property type="entry name" value="Pept_M16_N"/>
</dbReference>
<organism evidence="9 10">
    <name type="scientific">Pseudomonas gingeri</name>
    <dbReference type="NCBI Taxonomy" id="117681"/>
    <lineage>
        <taxon>Bacteria</taxon>
        <taxon>Pseudomonadati</taxon>
        <taxon>Pseudomonadota</taxon>
        <taxon>Gammaproteobacteria</taxon>
        <taxon>Pseudomonadales</taxon>
        <taxon>Pseudomonadaceae</taxon>
        <taxon>Pseudomonas</taxon>
    </lineage>
</organism>
<dbReference type="GO" id="GO:0006508">
    <property type="term" value="P:proteolysis"/>
    <property type="evidence" value="ECO:0007669"/>
    <property type="project" value="UniProtKB-KW"/>
</dbReference>
<evidence type="ECO:0000313" key="10">
    <source>
        <dbReference type="Proteomes" id="UP000517547"/>
    </source>
</evidence>
<dbReference type="InterPro" id="IPR007863">
    <property type="entry name" value="Peptidase_M16_C"/>
</dbReference>
<dbReference type="Pfam" id="PF00675">
    <property type="entry name" value="Peptidase_M16"/>
    <property type="match status" value="1"/>
</dbReference>
<dbReference type="AlphaFoldDB" id="A0A7Y8CCR2"/>
<keyword evidence="5" id="KW-0482">Metalloprotease</keyword>
<evidence type="ECO:0000256" key="2">
    <source>
        <dbReference type="ARBA" id="ARBA00022670"/>
    </source>
</evidence>
<dbReference type="GO" id="GO:0008237">
    <property type="term" value="F:metallopeptidase activity"/>
    <property type="evidence" value="ECO:0007669"/>
    <property type="project" value="UniProtKB-KW"/>
</dbReference>
<dbReference type="SUPFAM" id="SSF63411">
    <property type="entry name" value="LuxS/MPP-like metallohydrolase"/>
    <property type="match status" value="2"/>
</dbReference>
<dbReference type="InterPro" id="IPR011249">
    <property type="entry name" value="Metalloenz_LuxS/M16"/>
</dbReference>
<dbReference type="EMBL" id="JACAQE010000003">
    <property type="protein sequence ID" value="NWC14530.1"/>
    <property type="molecule type" value="Genomic_DNA"/>
</dbReference>
<dbReference type="GO" id="GO:0046872">
    <property type="term" value="F:metal ion binding"/>
    <property type="evidence" value="ECO:0007669"/>
    <property type="project" value="InterPro"/>
</dbReference>
<reference evidence="9 10" key="1">
    <citation type="submission" date="2020-04" db="EMBL/GenBank/DDBJ databases">
        <title>Molecular characterization of pseudomonads from Agaricus bisporus reveal novel blotch 2 pathogens in Western Europe.</title>
        <authorList>
            <person name="Taparia T."/>
            <person name="Krijger M."/>
            <person name="Haynes E."/>
            <person name="Elpinstone J.G."/>
            <person name="Noble R."/>
            <person name="Van Der Wolf J."/>
        </authorList>
    </citation>
    <scope>NUCLEOTIDE SEQUENCE [LARGE SCALE GENOMIC DNA]</scope>
    <source>
        <strain evidence="9 10">IPO3738</strain>
    </source>
</reference>
<evidence type="ECO:0000259" key="7">
    <source>
        <dbReference type="Pfam" id="PF00675"/>
    </source>
</evidence>
<comment type="similarity">
    <text evidence="1">Belongs to the peptidase M16 family.</text>
</comment>
<evidence type="ECO:0000256" key="6">
    <source>
        <dbReference type="SAM" id="SignalP"/>
    </source>
</evidence>
<evidence type="ECO:0000313" key="9">
    <source>
        <dbReference type="EMBL" id="NWC14530.1"/>
    </source>
</evidence>
<sequence>MKRPTLRLALGLLLPPAVALAAPPMPDTHELRLDNGLKIIVREDHRAPVVAAQLWYKVGSSHEPPGASGLSHALEHMLFQGSSKVCPGQALQVMERLGAEINAFTNHDATTYEYLMPRQVLGVALEIMADQMSSARLSPAAFRREIEVIKNERLQNIDDVPWAILDEKMRSLAFPTSGYRTSTVGWQHDLHRMNTRQLQGWYASWYAPNNATLVVVGDVTLKEVEPLARRYFADLPSRALPETRRPLELNEPGERRITLQTHNEFPSLIMAFNVPSLVTASDPHTAHTLRLLNELLGVGPGSRIFRQLKFREELITRAHSRYEAFNRGDALLKIAVDLDTQKNPGLDDIEARLWQLLDELKQSPVSAQELERARTRMMAQRVFALDSVENQAQKLGALESVGLSWTLEEREQEQLKAVTPLDIQRAAQTYFTRERLSVALASPGKNPNE</sequence>
<feature type="domain" description="Peptidase M16 C-terminal" evidence="8">
    <location>
        <begin position="195"/>
        <end position="376"/>
    </location>
</feature>
<evidence type="ECO:0000259" key="8">
    <source>
        <dbReference type="Pfam" id="PF05193"/>
    </source>
</evidence>
<feature type="chain" id="PRO_5031502923" evidence="6">
    <location>
        <begin position="22"/>
        <end position="449"/>
    </location>
</feature>
<gene>
    <name evidence="9" type="ORF">HX845_12785</name>
</gene>
<dbReference type="Pfam" id="PF05193">
    <property type="entry name" value="Peptidase_M16_C"/>
    <property type="match status" value="1"/>
</dbReference>
<keyword evidence="2" id="KW-0645">Protease</keyword>
<dbReference type="Proteomes" id="UP000517547">
    <property type="component" value="Unassembled WGS sequence"/>
</dbReference>
<dbReference type="Gene3D" id="3.30.830.10">
    <property type="entry name" value="Metalloenzyme, LuxS/M16 peptidase-like"/>
    <property type="match status" value="2"/>
</dbReference>
<keyword evidence="4" id="KW-0862">Zinc</keyword>
<dbReference type="RefSeq" id="WP_017124876.1">
    <property type="nucleotide sequence ID" value="NZ_JACAQE010000003.1"/>
</dbReference>
<accession>A0A7Y8CCR2</accession>
<dbReference type="PANTHER" id="PTHR43690">
    <property type="entry name" value="NARDILYSIN"/>
    <property type="match status" value="1"/>
</dbReference>
<evidence type="ECO:0000256" key="4">
    <source>
        <dbReference type="ARBA" id="ARBA00022833"/>
    </source>
</evidence>
<evidence type="ECO:0000256" key="3">
    <source>
        <dbReference type="ARBA" id="ARBA00022801"/>
    </source>
</evidence>
<comment type="caution">
    <text evidence="9">The sequence shown here is derived from an EMBL/GenBank/DDBJ whole genome shotgun (WGS) entry which is preliminary data.</text>
</comment>